<feature type="region of interest" description="Disordered" evidence="1">
    <location>
        <begin position="552"/>
        <end position="597"/>
    </location>
</feature>
<feature type="compositionally biased region" description="Basic and acidic residues" evidence="1">
    <location>
        <begin position="174"/>
        <end position="186"/>
    </location>
</feature>
<reference evidence="2 3" key="1">
    <citation type="submission" date="2019-06" db="EMBL/GenBank/DDBJ databases">
        <authorList>
            <person name="Broberg M."/>
        </authorList>
    </citation>
    <scope>NUCLEOTIDE SEQUENCE [LARGE SCALE GENOMIC DNA]</scope>
</reference>
<feature type="compositionally biased region" description="Basic and acidic residues" evidence="1">
    <location>
        <begin position="149"/>
        <end position="165"/>
    </location>
</feature>
<feature type="compositionally biased region" description="Basic and acidic residues" evidence="1">
    <location>
        <begin position="702"/>
        <end position="727"/>
    </location>
</feature>
<evidence type="ECO:0008006" key="4">
    <source>
        <dbReference type="Google" id="ProtNLM"/>
    </source>
</evidence>
<evidence type="ECO:0000313" key="2">
    <source>
        <dbReference type="EMBL" id="VUC32134.1"/>
    </source>
</evidence>
<feature type="region of interest" description="Disordered" evidence="1">
    <location>
        <begin position="478"/>
        <end position="523"/>
    </location>
</feature>
<feature type="compositionally biased region" description="Basic and acidic residues" evidence="1">
    <location>
        <begin position="82"/>
        <end position="93"/>
    </location>
</feature>
<feature type="compositionally biased region" description="Basic and acidic residues" evidence="1">
    <location>
        <begin position="422"/>
        <end position="432"/>
    </location>
</feature>
<protein>
    <recommendedName>
        <fullName evidence="4">BZIP domain-containing protein</fullName>
    </recommendedName>
</protein>
<feature type="region of interest" description="Disordered" evidence="1">
    <location>
        <begin position="687"/>
        <end position="740"/>
    </location>
</feature>
<dbReference type="Proteomes" id="UP000766486">
    <property type="component" value="Unassembled WGS sequence"/>
</dbReference>
<name>A0ABY6UQ72_BIOOC</name>
<feature type="region of interest" description="Disordered" evidence="1">
    <location>
        <begin position="66"/>
        <end position="316"/>
    </location>
</feature>
<evidence type="ECO:0000256" key="1">
    <source>
        <dbReference type="SAM" id="MobiDB-lite"/>
    </source>
</evidence>
<feature type="compositionally biased region" description="Low complexity" evidence="1">
    <location>
        <begin position="136"/>
        <end position="145"/>
    </location>
</feature>
<organism evidence="2 3">
    <name type="scientific">Bionectria ochroleuca</name>
    <name type="common">Gliocladium roseum</name>
    <dbReference type="NCBI Taxonomy" id="29856"/>
    <lineage>
        <taxon>Eukaryota</taxon>
        <taxon>Fungi</taxon>
        <taxon>Dikarya</taxon>
        <taxon>Ascomycota</taxon>
        <taxon>Pezizomycotina</taxon>
        <taxon>Sordariomycetes</taxon>
        <taxon>Hypocreomycetidae</taxon>
        <taxon>Hypocreales</taxon>
        <taxon>Bionectriaceae</taxon>
        <taxon>Clonostachys</taxon>
    </lineage>
</organism>
<evidence type="ECO:0000313" key="3">
    <source>
        <dbReference type="Proteomes" id="UP000766486"/>
    </source>
</evidence>
<dbReference type="EMBL" id="CABFNS010000845">
    <property type="protein sequence ID" value="VUC32134.1"/>
    <property type="molecule type" value="Genomic_DNA"/>
</dbReference>
<proteinExistence type="predicted"/>
<feature type="region of interest" description="Disordered" evidence="1">
    <location>
        <begin position="422"/>
        <end position="450"/>
    </location>
</feature>
<gene>
    <name evidence="2" type="ORF">CLO192961_LOCUS321563</name>
</gene>
<accession>A0ABY6UQ72</accession>
<feature type="region of interest" description="Disordered" evidence="1">
    <location>
        <begin position="14"/>
        <end position="50"/>
    </location>
</feature>
<feature type="compositionally biased region" description="Basic and acidic residues" evidence="1">
    <location>
        <begin position="251"/>
        <end position="272"/>
    </location>
</feature>
<feature type="compositionally biased region" description="Basic and acidic residues" evidence="1">
    <location>
        <begin position="202"/>
        <end position="217"/>
    </location>
</feature>
<sequence>MPPVQGTFKLLPGLARSDVNNGPIRPMTSKQVKKAHKAATRQPKLSRAEQRRLELAEQERIRKEFEKERTAARARAARERKKQKELADKEAKRKNGLPLVAPRPSQETLSRFMWGNGSGLKRDGRGATVAPPPMAPVIEEPVVPEQPDEDSKKPDAEAVVKKESALNDEGDDGADVHVQEPARAHSPDAASPVPNAVAAQSEELREELAEELHRLQEACEETAQPENPHVEEPNGLGSPGLSAQVQPEALPEVHEGKEHSQTTESRIGEPARRYTPQQTAPRPSISIGHPEPPPSAPKEEEALKSAASGGSFILGSSDMIDDESLLELTESFERRPVSEGQKITEPCPQIAAIPDPGINIPDNLLDNLPDGIHDEISTDLAVLGAITQLFPDMDDDYDYGMIEDGVMEPQGRPLEEVTPLPELHDDQRRPEAISEDQISPLPQRSQRRGLERKVSSFFGSELDDELLLQLELPGEARVSQPCQPIDEPPQRESPPKHKPIIGSTGHRSAPSSPLAPRQRPPPSTQAILLNLDEYLPSSTQLALELDEDIFEEDSPESIKQVEQHPPIPRQDPSPGNRHAVQPTMPAPQSAGPPVRQQKRFFSSSGSNESLHLALHLSRRTAALEDIQRNEQRRREAGILQVQGRTISQQSRHQHKRPKIPTFATNYQVGHDTPVQNTTKTMINELARATPPNPTKGKQSVGNEHKSAVEIKRNDTNKENIPPERGNDDLLGSGLPASQETEYGGAWMDDIGLDLVI</sequence>
<keyword evidence="3" id="KW-1185">Reference proteome</keyword>
<comment type="caution">
    <text evidence="2">The sequence shown here is derived from an EMBL/GenBank/DDBJ whole genome shotgun (WGS) entry which is preliminary data.</text>
</comment>